<dbReference type="OrthoDB" id="5125100at2"/>
<accession>A0A0D5CN52</accession>
<geneLocation type="plasmid" evidence="1 3">
    <name>pCI2</name>
</geneLocation>
<evidence type="ECO:0000313" key="2">
    <source>
        <dbReference type="EMBL" id="RIJ44555.1"/>
    </source>
</evidence>
<dbReference type="RefSeq" id="WP_045530868.1">
    <property type="nucleotide sequence ID" value="NZ_CP011045.1"/>
</dbReference>
<reference evidence="2 4" key="2">
    <citation type="submission" date="2018-08" db="EMBL/GenBank/DDBJ databases">
        <title>Genome Sequence of Clavibacter michiganensis Subspecies type strains, and the Atypical Peach-Colored Strains Isolated from Tomato.</title>
        <authorList>
            <person name="Osdaghi E."/>
            <person name="Portier P."/>
            <person name="Briand M."/>
            <person name="Jacques M.-A."/>
        </authorList>
    </citation>
    <scope>NUCLEOTIDE SEQUENCE [LARGE SCALE GENOMIC DNA]</scope>
    <source>
        <strain evidence="2 4">CFBP 6488</strain>
    </source>
</reference>
<evidence type="ECO:0000313" key="3">
    <source>
        <dbReference type="Proteomes" id="UP000032604"/>
    </source>
</evidence>
<dbReference type="HOGENOM" id="CLU_1544906_0_0_11"/>
<dbReference type="Proteomes" id="UP000266634">
    <property type="component" value="Unassembled WGS sequence"/>
</dbReference>
<dbReference type="EMBL" id="QWEA01000041">
    <property type="protein sequence ID" value="RIJ44555.1"/>
    <property type="molecule type" value="Genomic_DNA"/>
</dbReference>
<sequence length="173" mass="18200">MLDSLTGSDEDSTPDTDEDTQLVIDVYGAYETARSAARHAIENGQPADDAASEMAPAKEWAVMNASWIGLFPVQGALCGAVETLLDQDVAAHAVDPAPDPGAGGWTDAAHDHATAVRWVTEALERNSDARDIDLMVAETLEGPGLTGDLRIRELVVEIIDVASSAANSCRDAL</sequence>
<dbReference type="EMBL" id="CP011045">
    <property type="protein sequence ID" value="AJW80670.1"/>
    <property type="molecule type" value="Genomic_DNA"/>
</dbReference>
<proteinExistence type="predicted"/>
<dbReference type="PATRIC" id="fig|33014.5.peg.3219"/>
<evidence type="ECO:0000313" key="4">
    <source>
        <dbReference type="Proteomes" id="UP000266634"/>
    </source>
</evidence>
<organism evidence="1 3">
    <name type="scientific">Clavibacter michiganensis subsp. insidiosus</name>
    <dbReference type="NCBI Taxonomy" id="33014"/>
    <lineage>
        <taxon>Bacteria</taxon>
        <taxon>Bacillati</taxon>
        <taxon>Actinomycetota</taxon>
        <taxon>Actinomycetes</taxon>
        <taxon>Micrococcales</taxon>
        <taxon>Microbacteriaceae</taxon>
        <taxon>Clavibacter</taxon>
    </lineage>
</organism>
<keyword evidence="1" id="KW-0614">Plasmid</keyword>
<dbReference type="Proteomes" id="UP000032604">
    <property type="component" value="Plasmid pCI2"/>
</dbReference>
<reference evidence="1 3" key="1">
    <citation type="journal article" date="2015" name="Genome Announc.">
        <title>Complete Genome Sequence of Clavibacter michiganensis subsp. insidiosus R1-1 Using PacBio Single-Molecule Real-Time Technology.</title>
        <authorList>
            <person name="Lu Y."/>
            <person name="Samac D.A."/>
            <person name="Glazebrook J."/>
            <person name="Ishimaru C.A."/>
        </authorList>
    </citation>
    <scope>NUCLEOTIDE SEQUENCE [LARGE SCALE GENOMIC DNA]</scope>
    <source>
        <strain evidence="1 3">R1-1</strain>
        <plasmid evidence="1 3">pCI2</plasmid>
    </source>
</reference>
<dbReference type="AlphaFoldDB" id="A0A0D5CN52"/>
<evidence type="ECO:0000313" key="1">
    <source>
        <dbReference type="EMBL" id="AJW80670.1"/>
    </source>
</evidence>
<dbReference type="KEGG" id="cmh:VO01_15605"/>
<gene>
    <name evidence="2" type="ORF">DZF93_02405</name>
    <name evidence="1" type="ORF">VO01_15605</name>
</gene>
<name>A0A0D5CN52_9MICO</name>
<protein>
    <submittedName>
        <fullName evidence="1">Uncharacterized protein</fullName>
    </submittedName>
</protein>